<dbReference type="CDD" id="cd00293">
    <property type="entry name" value="USP-like"/>
    <property type="match status" value="2"/>
</dbReference>
<reference evidence="3" key="1">
    <citation type="submission" date="2020-10" db="EMBL/GenBank/DDBJ databases">
        <authorList>
            <person name="Castelo-Branco R."/>
            <person name="Eusebio N."/>
            <person name="Adriana R."/>
            <person name="Vieira A."/>
            <person name="Brugerolle De Fraissinette N."/>
            <person name="Rezende De Castro R."/>
            <person name="Schneider M.P."/>
            <person name="Vasconcelos V."/>
            <person name="Leao P.N."/>
        </authorList>
    </citation>
    <scope>NUCLEOTIDE SEQUENCE</scope>
    <source>
        <strain evidence="3">LEGE 11480</strain>
    </source>
</reference>
<feature type="domain" description="UspA" evidence="2">
    <location>
        <begin position="1"/>
        <end position="133"/>
    </location>
</feature>
<dbReference type="Pfam" id="PF00582">
    <property type="entry name" value="Usp"/>
    <property type="match status" value="2"/>
</dbReference>
<dbReference type="PANTHER" id="PTHR46268">
    <property type="entry name" value="STRESS RESPONSE PROTEIN NHAX"/>
    <property type="match status" value="1"/>
</dbReference>
<feature type="domain" description="UspA" evidence="2">
    <location>
        <begin position="153"/>
        <end position="284"/>
    </location>
</feature>
<organism evidence="3 4">
    <name type="scientific">Romeriopsis navalis LEGE 11480</name>
    <dbReference type="NCBI Taxonomy" id="2777977"/>
    <lineage>
        <taxon>Bacteria</taxon>
        <taxon>Bacillati</taxon>
        <taxon>Cyanobacteriota</taxon>
        <taxon>Cyanophyceae</taxon>
        <taxon>Leptolyngbyales</taxon>
        <taxon>Leptolyngbyaceae</taxon>
        <taxon>Romeriopsis</taxon>
        <taxon>Romeriopsis navalis</taxon>
    </lineage>
</organism>
<dbReference type="InterPro" id="IPR006015">
    <property type="entry name" value="Universal_stress_UspA"/>
</dbReference>
<comment type="caution">
    <text evidence="3">The sequence shown here is derived from an EMBL/GenBank/DDBJ whole genome shotgun (WGS) entry which is preliminary data.</text>
</comment>
<name>A0A928VH09_9CYAN</name>
<dbReference type="PANTHER" id="PTHR46268:SF22">
    <property type="entry name" value="SENSOR PROTEIN KDPD-RELATED"/>
    <property type="match status" value="1"/>
</dbReference>
<sequence>MFQRLLICTDLSDGLHRLARCVNSLADAGVTHVTFLYSKPVVESEGIPRLEPEEVEAATAAIQRWIPENSRLEVAIDVQMGQIADCILRAADKYQADLILLGTDSKSNLNEKLFGSTTRDLAKKTKIPLMIFRPQLLDVMMLEELLLRCQYLFKRVLIPYDGSATSNYVVDEIHQLASAKSGVEVCTLCWVYSDHNWLSLSGTEQQEISNEKLIPAETKLAEAGVKTHRVVRHGNALEGILTTAQEEDISAIAIASSSLGKLLEWTTPSLTGQLIRRSWYPVIFFPQKK</sequence>
<dbReference type="InterPro" id="IPR006016">
    <property type="entry name" value="UspA"/>
</dbReference>
<dbReference type="Gene3D" id="3.40.50.620">
    <property type="entry name" value="HUPs"/>
    <property type="match status" value="2"/>
</dbReference>
<gene>
    <name evidence="3" type="ORF">IQ266_00180</name>
</gene>
<evidence type="ECO:0000313" key="4">
    <source>
        <dbReference type="Proteomes" id="UP000625316"/>
    </source>
</evidence>
<evidence type="ECO:0000256" key="1">
    <source>
        <dbReference type="ARBA" id="ARBA00008791"/>
    </source>
</evidence>
<evidence type="ECO:0000259" key="2">
    <source>
        <dbReference type="Pfam" id="PF00582"/>
    </source>
</evidence>
<dbReference type="SUPFAM" id="SSF52402">
    <property type="entry name" value="Adenine nucleotide alpha hydrolases-like"/>
    <property type="match status" value="2"/>
</dbReference>
<dbReference type="EMBL" id="JADEXQ010000001">
    <property type="protein sequence ID" value="MBE9028170.1"/>
    <property type="molecule type" value="Genomic_DNA"/>
</dbReference>
<keyword evidence="4" id="KW-1185">Reference proteome</keyword>
<evidence type="ECO:0000313" key="3">
    <source>
        <dbReference type="EMBL" id="MBE9028170.1"/>
    </source>
</evidence>
<dbReference type="Proteomes" id="UP000625316">
    <property type="component" value="Unassembled WGS sequence"/>
</dbReference>
<dbReference type="AlphaFoldDB" id="A0A928VH09"/>
<dbReference type="InterPro" id="IPR014729">
    <property type="entry name" value="Rossmann-like_a/b/a_fold"/>
</dbReference>
<dbReference type="PRINTS" id="PR01438">
    <property type="entry name" value="UNVRSLSTRESS"/>
</dbReference>
<proteinExistence type="inferred from homology"/>
<dbReference type="RefSeq" id="WP_264322991.1">
    <property type="nucleotide sequence ID" value="NZ_JADEXQ010000001.1"/>
</dbReference>
<protein>
    <submittedName>
        <fullName evidence="3">Universal stress protein</fullName>
    </submittedName>
</protein>
<accession>A0A928VH09</accession>
<comment type="similarity">
    <text evidence="1">Belongs to the universal stress protein A family.</text>
</comment>